<dbReference type="InterPro" id="IPR002060">
    <property type="entry name" value="Squ/phyt_synthse"/>
</dbReference>
<sequence>MVSHRQLRRSKSIQQRTGKTFHLATRFLPKRVRHPTYVLYAFFRLADEVVDDPDGDLTPAQQRARLRAFRERALGRTERRTG</sequence>
<feature type="non-terminal residue" evidence="1">
    <location>
        <position position="82"/>
    </location>
</feature>
<comment type="caution">
    <text evidence="1">The sequence shown here is derived from an EMBL/GenBank/DDBJ whole genome shotgun (WGS) entry which is preliminary data.</text>
</comment>
<dbReference type="SUPFAM" id="SSF48576">
    <property type="entry name" value="Terpenoid synthases"/>
    <property type="match status" value="1"/>
</dbReference>
<organism evidence="1 2">
    <name type="scientific">Halobium palmae</name>
    <dbReference type="NCBI Taxonomy" id="1776492"/>
    <lineage>
        <taxon>Archaea</taxon>
        <taxon>Methanobacteriati</taxon>
        <taxon>Methanobacteriota</taxon>
        <taxon>Stenosarchaea group</taxon>
        <taxon>Halobacteria</taxon>
        <taxon>Halobacteriales</taxon>
        <taxon>Haloferacaceae</taxon>
        <taxon>Halobium</taxon>
    </lineage>
</organism>
<gene>
    <name evidence="1" type="ORF">ACFQE1_18985</name>
</gene>
<dbReference type="Proteomes" id="UP001596328">
    <property type="component" value="Unassembled WGS sequence"/>
</dbReference>
<reference evidence="1 2" key="1">
    <citation type="journal article" date="2019" name="Int. J. Syst. Evol. Microbiol.">
        <title>The Global Catalogue of Microorganisms (GCM) 10K type strain sequencing project: providing services to taxonomists for standard genome sequencing and annotation.</title>
        <authorList>
            <consortium name="The Broad Institute Genomics Platform"/>
            <consortium name="The Broad Institute Genome Sequencing Center for Infectious Disease"/>
            <person name="Wu L."/>
            <person name="Ma J."/>
        </authorList>
    </citation>
    <scope>NUCLEOTIDE SEQUENCE [LARGE SCALE GENOMIC DNA]</scope>
    <source>
        <strain evidence="1 2">NBRC 111368</strain>
    </source>
</reference>
<dbReference type="InterPro" id="IPR008949">
    <property type="entry name" value="Isoprenoid_synthase_dom_sf"/>
</dbReference>
<dbReference type="PANTHER" id="PTHR31480">
    <property type="entry name" value="BIFUNCTIONAL LYCOPENE CYCLASE/PHYTOENE SYNTHASE"/>
    <property type="match status" value="1"/>
</dbReference>
<name>A0ABD5S4F8_9EURY</name>
<dbReference type="AlphaFoldDB" id="A0ABD5S4F8"/>
<accession>A0ABD5S4F8</accession>
<dbReference type="GO" id="GO:0016765">
    <property type="term" value="F:transferase activity, transferring alkyl or aryl (other than methyl) groups"/>
    <property type="evidence" value="ECO:0007669"/>
    <property type="project" value="UniProtKB-ARBA"/>
</dbReference>
<protein>
    <submittedName>
        <fullName evidence="1">Squalene/phytoene synthase family protein</fullName>
    </submittedName>
</protein>
<proteinExistence type="predicted"/>
<keyword evidence="2" id="KW-1185">Reference proteome</keyword>
<dbReference type="EMBL" id="JBHSWU010001095">
    <property type="protein sequence ID" value="MFC6726409.1"/>
    <property type="molecule type" value="Genomic_DNA"/>
</dbReference>
<dbReference type="Gene3D" id="1.10.600.10">
    <property type="entry name" value="Farnesyl Diphosphate Synthase"/>
    <property type="match status" value="1"/>
</dbReference>
<evidence type="ECO:0000313" key="2">
    <source>
        <dbReference type="Proteomes" id="UP001596328"/>
    </source>
</evidence>
<dbReference type="Pfam" id="PF00494">
    <property type="entry name" value="SQS_PSY"/>
    <property type="match status" value="1"/>
</dbReference>
<evidence type="ECO:0000313" key="1">
    <source>
        <dbReference type="EMBL" id="MFC6726409.1"/>
    </source>
</evidence>